<dbReference type="GO" id="GO:0003700">
    <property type="term" value="F:DNA-binding transcription factor activity"/>
    <property type="evidence" value="ECO:0007669"/>
    <property type="project" value="InterPro"/>
</dbReference>
<keyword evidence="2" id="KW-0238">DNA-binding</keyword>
<dbReference type="PANTHER" id="PTHR46796:SF6">
    <property type="entry name" value="ARAC SUBFAMILY"/>
    <property type="match status" value="1"/>
</dbReference>
<evidence type="ECO:0000313" key="6">
    <source>
        <dbReference type="Proteomes" id="UP000290958"/>
    </source>
</evidence>
<dbReference type="Pfam" id="PF12833">
    <property type="entry name" value="HTH_18"/>
    <property type="match status" value="1"/>
</dbReference>
<name>A0A4Q1KIA1_9SPHN</name>
<keyword evidence="3" id="KW-0804">Transcription</keyword>
<evidence type="ECO:0000256" key="2">
    <source>
        <dbReference type="ARBA" id="ARBA00023125"/>
    </source>
</evidence>
<sequence>MLERWAMTAVRMRSSDIKGNPLAYWQDVVCDLFVPLTCNAAESRSFDWEFVSDGISDLRLVEMRVTPHHVSHTREHVRRSADAYFILSQHVNGTGVVVQDGREAALQPGDLALYDSTRPYDLRFAGSMHQRIVRIPQRLLSDRLAHAERFTARPVRAQTPIGRLCSDFVTSSFGIIGHAGSVGTTVRDTLIDLLCAALRENTLSTRLDSAVSADVLRRRIIRYVETNLSDPDLNVEQIAGAMRMSARYVHMLMREMDSTPGRLIWSLRLDRCAQALSDPANAAIPVAQIAYAWGYKDAAHFARSFRSRFDISPGDYRRRALDQDTQA</sequence>
<dbReference type="PROSITE" id="PS01124">
    <property type="entry name" value="HTH_ARAC_FAMILY_2"/>
    <property type="match status" value="1"/>
</dbReference>
<comment type="caution">
    <text evidence="5">The sequence shown here is derived from an EMBL/GenBank/DDBJ whole genome shotgun (WGS) entry which is preliminary data.</text>
</comment>
<organism evidence="5 6">
    <name type="scientific">Sphingobium fluviale</name>
    <dbReference type="NCBI Taxonomy" id="2506423"/>
    <lineage>
        <taxon>Bacteria</taxon>
        <taxon>Pseudomonadati</taxon>
        <taxon>Pseudomonadota</taxon>
        <taxon>Alphaproteobacteria</taxon>
        <taxon>Sphingomonadales</taxon>
        <taxon>Sphingomonadaceae</taxon>
        <taxon>Sphingobium</taxon>
    </lineage>
</organism>
<dbReference type="InterPro" id="IPR018060">
    <property type="entry name" value="HTH_AraC"/>
</dbReference>
<proteinExistence type="predicted"/>
<dbReference type="InterPro" id="IPR020449">
    <property type="entry name" value="Tscrpt_reg_AraC-type_HTH"/>
</dbReference>
<dbReference type="InterPro" id="IPR050204">
    <property type="entry name" value="AraC_XylS_family_regulators"/>
</dbReference>
<dbReference type="GO" id="GO:0043565">
    <property type="term" value="F:sequence-specific DNA binding"/>
    <property type="evidence" value="ECO:0007669"/>
    <property type="project" value="InterPro"/>
</dbReference>
<dbReference type="Proteomes" id="UP000290958">
    <property type="component" value="Unassembled WGS sequence"/>
</dbReference>
<accession>A0A4Q1KIA1</accession>
<keyword evidence="1" id="KW-0805">Transcription regulation</keyword>
<dbReference type="PRINTS" id="PR00032">
    <property type="entry name" value="HTHARAC"/>
</dbReference>
<dbReference type="SMART" id="SM00342">
    <property type="entry name" value="HTH_ARAC"/>
    <property type="match status" value="1"/>
</dbReference>
<evidence type="ECO:0000256" key="3">
    <source>
        <dbReference type="ARBA" id="ARBA00023163"/>
    </source>
</evidence>
<evidence type="ECO:0000256" key="1">
    <source>
        <dbReference type="ARBA" id="ARBA00023015"/>
    </source>
</evidence>
<evidence type="ECO:0000313" key="5">
    <source>
        <dbReference type="EMBL" id="RXR29521.1"/>
    </source>
</evidence>
<dbReference type="EMBL" id="SBKP01000004">
    <property type="protein sequence ID" value="RXR29521.1"/>
    <property type="molecule type" value="Genomic_DNA"/>
</dbReference>
<keyword evidence="6" id="KW-1185">Reference proteome</keyword>
<reference evidence="6" key="1">
    <citation type="submission" date="2019-01" db="EMBL/GenBank/DDBJ databases">
        <title>Cytophagaceae bacterium strain CAR-16.</title>
        <authorList>
            <person name="Chen W.-M."/>
        </authorList>
    </citation>
    <scope>NUCLEOTIDE SEQUENCE [LARGE SCALE GENOMIC DNA]</scope>
    <source>
        <strain evidence="6">CHR27</strain>
    </source>
</reference>
<dbReference type="Gene3D" id="1.10.10.60">
    <property type="entry name" value="Homeodomain-like"/>
    <property type="match status" value="1"/>
</dbReference>
<dbReference type="PANTHER" id="PTHR46796">
    <property type="entry name" value="HTH-TYPE TRANSCRIPTIONAL ACTIVATOR RHAS-RELATED"/>
    <property type="match status" value="1"/>
</dbReference>
<protein>
    <submittedName>
        <fullName evidence="5">Helix-turn-helix domain-containing protein</fullName>
    </submittedName>
</protein>
<feature type="domain" description="HTH araC/xylS-type" evidence="4">
    <location>
        <begin position="218"/>
        <end position="319"/>
    </location>
</feature>
<dbReference type="SUPFAM" id="SSF46689">
    <property type="entry name" value="Homeodomain-like"/>
    <property type="match status" value="1"/>
</dbReference>
<dbReference type="AlphaFoldDB" id="A0A4Q1KIA1"/>
<dbReference type="Pfam" id="PF14525">
    <property type="entry name" value="AraC_binding_2"/>
    <property type="match status" value="1"/>
</dbReference>
<dbReference type="InterPro" id="IPR035418">
    <property type="entry name" value="AraC-bd_2"/>
</dbReference>
<dbReference type="InterPro" id="IPR009057">
    <property type="entry name" value="Homeodomain-like_sf"/>
</dbReference>
<dbReference type="OrthoDB" id="7191628at2"/>
<gene>
    <name evidence="5" type="ORF">EQG66_06105</name>
</gene>
<evidence type="ECO:0000259" key="4">
    <source>
        <dbReference type="PROSITE" id="PS01124"/>
    </source>
</evidence>